<keyword evidence="2" id="KW-1185">Reference proteome</keyword>
<accession>A0A4Y2EFH9</accession>
<sequence length="128" mass="14021">MRSAAVYTSLCLGNAPSPGTFSGAGQRSTTTLNLMRHCAYNNFYSGSYGSCFKIPPIVPILHPATTICSNARKGSLRSIIFLVTKTFRPPDVTSWHHPLEADLSGTNVHKLVSRCDECFNYGSSYVER</sequence>
<dbReference type="EMBL" id="BGPR01000570">
    <property type="protein sequence ID" value="GBM26828.1"/>
    <property type="molecule type" value="Genomic_DNA"/>
</dbReference>
<name>A0A4Y2EFH9_ARAVE</name>
<reference evidence="1 2" key="1">
    <citation type="journal article" date="2019" name="Sci. Rep.">
        <title>Orb-weaving spider Araneus ventricosus genome elucidates the spidroin gene catalogue.</title>
        <authorList>
            <person name="Kono N."/>
            <person name="Nakamura H."/>
            <person name="Ohtoshi R."/>
            <person name="Moran D.A.P."/>
            <person name="Shinohara A."/>
            <person name="Yoshida Y."/>
            <person name="Fujiwara M."/>
            <person name="Mori M."/>
            <person name="Tomita M."/>
            <person name="Arakawa K."/>
        </authorList>
    </citation>
    <scope>NUCLEOTIDE SEQUENCE [LARGE SCALE GENOMIC DNA]</scope>
</reference>
<dbReference type="Proteomes" id="UP000499080">
    <property type="component" value="Unassembled WGS sequence"/>
</dbReference>
<protein>
    <submittedName>
        <fullName evidence="1">Uncharacterized protein</fullName>
    </submittedName>
</protein>
<proteinExistence type="predicted"/>
<gene>
    <name evidence="1" type="ORF">AVEN_32079_1</name>
</gene>
<evidence type="ECO:0000313" key="1">
    <source>
        <dbReference type="EMBL" id="GBM26828.1"/>
    </source>
</evidence>
<comment type="caution">
    <text evidence="1">The sequence shown here is derived from an EMBL/GenBank/DDBJ whole genome shotgun (WGS) entry which is preliminary data.</text>
</comment>
<evidence type="ECO:0000313" key="2">
    <source>
        <dbReference type="Proteomes" id="UP000499080"/>
    </source>
</evidence>
<organism evidence="1 2">
    <name type="scientific">Araneus ventricosus</name>
    <name type="common">Orbweaver spider</name>
    <name type="synonym">Epeira ventricosa</name>
    <dbReference type="NCBI Taxonomy" id="182803"/>
    <lineage>
        <taxon>Eukaryota</taxon>
        <taxon>Metazoa</taxon>
        <taxon>Ecdysozoa</taxon>
        <taxon>Arthropoda</taxon>
        <taxon>Chelicerata</taxon>
        <taxon>Arachnida</taxon>
        <taxon>Araneae</taxon>
        <taxon>Araneomorphae</taxon>
        <taxon>Entelegynae</taxon>
        <taxon>Araneoidea</taxon>
        <taxon>Araneidae</taxon>
        <taxon>Araneus</taxon>
    </lineage>
</organism>
<dbReference type="AlphaFoldDB" id="A0A4Y2EFH9"/>